<keyword evidence="2" id="KW-1185">Reference proteome</keyword>
<dbReference type="AlphaFoldDB" id="A0A9N8ESY4"/>
<gene>
    <name evidence="1" type="ORF">SEMRO_1869_G302670.1</name>
</gene>
<comment type="caution">
    <text evidence="1">The sequence shown here is derived from an EMBL/GenBank/DDBJ whole genome shotgun (WGS) entry which is preliminary data.</text>
</comment>
<accession>A0A9N8ESY4</accession>
<dbReference type="EMBL" id="CAICTM010001867">
    <property type="protein sequence ID" value="CAB9526686.1"/>
    <property type="molecule type" value="Genomic_DNA"/>
</dbReference>
<reference evidence="1" key="1">
    <citation type="submission" date="2020-06" db="EMBL/GenBank/DDBJ databases">
        <authorList>
            <consortium name="Plant Systems Biology data submission"/>
        </authorList>
    </citation>
    <scope>NUCLEOTIDE SEQUENCE</scope>
    <source>
        <strain evidence="1">D6</strain>
    </source>
</reference>
<proteinExistence type="predicted"/>
<organism evidence="1 2">
    <name type="scientific">Seminavis robusta</name>
    <dbReference type="NCBI Taxonomy" id="568900"/>
    <lineage>
        <taxon>Eukaryota</taxon>
        <taxon>Sar</taxon>
        <taxon>Stramenopiles</taxon>
        <taxon>Ochrophyta</taxon>
        <taxon>Bacillariophyta</taxon>
        <taxon>Bacillariophyceae</taxon>
        <taxon>Bacillariophycidae</taxon>
        <taxon>Naviculales</taxon>
        <taxon>Naviculaceae</taxon>
        <taxon>Seminavis</taxon>
    </lineage>
</organism>
<name>A0A9N8ESY4_9STRA</name>
<sequence length="365" mass="40897">MVAFLVLKGHVELLEQKHSNFSEQEQKLMVAQSIAAVLQPKSIGWFLLLPFVEKGGDTTTNEPKQYLHDFQSAHPGWENWDDAPTLFKQPDLFKRVELFVGFQSLMSNVCYIASAASMILYYMQLTTVTKGDEAIQRYGLNIGRFMRNNLTEERIFEMVFKGQGGYPGADILDRLLVLCHTAPNMGKIDTLTITGMKGAPPDWIFWSVHCKLSNRGALLVDDFPLFDEYLDAANTVFSGNWNDKKQSDDLKNRFRAFLIVGVKRTDDGGMGGVKFFLQDTFPERPFIEVGWDLLKSAGIDRLQAIAPRVTFEGTSMDHALDEVPSATWSGGISPGSRTTSFDLVRSDQRTGLNSLTTGELKFPKA</sequence>
<dbReference type="Proteomes" id="UP001153069">
    <property type="component" value="Unassembled WGS sequence"/>
</dbReference>
<protein>
    <submittedName>
        <fullName evidence="1">Uncharacterized protein</fullName>
    </submittedName>
</protein>
<evidence type="ECO:0000313" key="1">
    <source>
        <dbReference type="EMBL" id="CAB9526686.1"/>
    </source>
</evidence>
<evidence type="ECO:0000313" key="2">
    <source>
        <dbReference type="Proteomes" id="UP001153069"/>
    </source>
</evidence>